<feature type="compositionally biased region" description="Acidic residues" evidence="1">
    <location>
        <begin position="62"/>
        <end position="71"/>
    </location>
</feature>
<feature type="non-terminal residue" evidence="3">
    <location>
        <position position="1"/>
    </location>
</feature>
<name>A0AAD6A8X0_9TELE</name>
<dbReference type="AlphaFoldDB" id="A0AAD6A8X0"/>
<dbReference type="Proteomes" id="UP001219934">
    <property type="component" value="Unassembled WGS sequence"/>
</dbReference>
<feature type="region of interest" description="Disordered" evidence="1">
    <location>
        <begin position="57"/>
        <end position="132"/>
    </location>
</feature>
<evidence type="ECO:0000313" key="3">
    <source>
        <dbReference type="EMBL" id="KAJ4920421.1"/>
    </source>
</evidence>
<gene>
    <name evidence="3" type="ORF">JOQ06_005158</name>
</gene>
<keyword evidence="2" id="KW-0812">Transmembrane</keyword>
<sequence length="132" mass="14243">TVRTTLACLGKGFTSASFTTVYLYTGELYPTVLSVVYGGAAVLASVFACFLPETLNKPLPDTIEDVEENGDPDPPNALTNHRDPDPPNALTNHRDPDPPNALTNHRDPDPPNALTNHRDPDPPQRSDQSQGP</sequence>
<feature type="transmembrane region" description="Helical" evidence="2">
    <location>
        <begin position="28"/>
        <end position="51"/>
    </location>
</feature>
<protein>
    <submittedName>
        <fullName evidence="3">Uncharacterized protein</fullName>
    </submittedName>
</protein>
<accession>A0AAD6A8X0</accession>
<dbReference type="EMBL" id="JAPTMU010000198">
    <property type="protein sequence ID" value="KAJ4920421.1"/>
    <property type="molecule type" value="Genomic_DNA"/>
</dbReference>
<keyword evidence="2" id="KW-1133">Transmembrane helix</keyword>
<proteinExistence type="predicted"/>
<organism evidence="3 4">
    <name type="scientific">Pogonophryne albipinna</name>
    <dbReference type="NCBI Taxonomy" id="1090488"/>
    <lineage>
        <taxon>Eukaryota</taxon>
        <taxon>Metazoa</taxon>
        <taxon>Chordata</taxon>
        <taxon>Craniata</taxon>
        <taxon>Vertebrata</taxon>
        <taxon>Euteleostomi</taxon>
        <taxon>Actinopterygii</taxon>
        <taxon>Neopterygii</taxon>
        <taxon>Teleostei</taxon>
        <taxon>Neoteleostei</taxon>
        <taxon>Acanthomorphata</taxon>
        <taxon>Eupercaria</taxon>
        <taxon>Perciformes</taxon>
        <taxon>Notothenioidei</taxon>
        <taxon>Pogonophryne</taxon>
    </lineage>
</organism>
<evidence type="ECO:0000256" key="2">
    <source>
        <dbReference type="SAM" id="Phobius"/>
    </source>
</evidence>
<comment type="caution">
    <text evidence="3">The sequence shown here is derived from an EMBL/GenBank/DDBJ whole genome shotgun (WGS) entry which is preliminary data.</text>
</comment>
<evidence type="ECO:0000313" key="4">
    <source>
        <dbReference type="Proteomes" id="UP001219934"/>
    </source>
</evidence>
<keyword evidence="2" id="KW-0472">Membrane</keyword>
<reference evidence="3" key="1">
    <citation type="submission" date="2022-11" db="EMBL/GenBank/DDBJ databases">
        <title>Chromosome-level genome of Pogonophryne albipinna.</title>
        <authorList>
            <person name="Jo E."/>
        </authorList>
    </citation>
    <scope>NUCLEOTIDE SEQUENCE</scope>
    <source>
        <strain evidence="3">SGF0006</strain>
        <tissue evidence="3">Muscle</tissue>
    </source>
</reference>
<evidence type="ECO:0000256" key="1">
    <source>
        <dbReference type="SAM" id="MobiDB-lite"/>
    </source>
</evidence>
<keyword evidence="4" id="KW-1185">Reference proteome</keyword>